<dbReference type="GO" id="GO:0017171">
    <property type="term" value="F:serine hydrolase activity"/>
    <property type="evidence" value="ECO:0007669"/>
    <property type="project" value="TreeGrafter"/>
</dbReference>
<feature type="domain" description="Lipase" evidence="5">
    <location>
        <begin position="160"/>
        <end position="191"/>
    </location>
</feature>
<gene>
    <name evidence="6" type="ORF">TSIB3V08_LOCUS7630</name>
</gene>
<evidence type="ECO:0000256" key="3">
    <source>
        <dbReference type="ARBA" id="ARBA00022525"/>
    </source>
</evidence>
<proteinExistence type="inferred from homology"/>
<dbReference type="SUPFAM" id="SSF53474">
    <property type="entry name" value="alpha/beta-Hydrolases"/>
    <property type="match status" value="1"/>
</dbReference>
<comment type="subcellular location">
    <subcellularLocation>
        <location evidence="1">Secreted</location>
    </subcellularLocation>
</comment>
<organism evidence="6">
    <name type="scientific">Timema shepardi</name>
    <name type="common">Walking stick</name>
    <dbReference type="NCBI Taxonomy" id="629360"/>
    <lineage>
        <taxon>Eukaryota</taxon>
        <taxon>Metazoa</taxon>
        <taxon>Ecdysozoa</taxon>
        <taxon>Arthropoda</taxon>
        <taxon>Hexapoda</taxon>
        <taxon>Insecta</taxon>
        <taxon>Pterygota</taxon>
        <taxon>Neoptera</taxon>
        <taxon>Polyneoptera</taxon>
        <taxon>Phasmatodea</taxon>
        <taxon>Timematodea</taxon>
        <taxon>Timematoidea</taxon>
        <taxon>Timematidae</taxon>
        <taxon>Timema</taxon>
    </lineage>
</organism>
<dbReference type="GO" id="GO:0005615">
    <property type="term" value="C:extracellular space"/>
    <property type="evidence" value="ECO:0007669"/>
    <property type="project" value="TreeGrafter"/>
</dbReference>
<keyword evidence="3" id="KW-0964">Secreted</keyword>
<dbReference type="InterPro" id="IPR029058">
    <property type="entry name" value="AB_hydrolase_fold"/>
</dbReference>
<dbReference type="EMBL" id="OC003653">
    <property type="protein sequence ID" value="CAD7263555.1"/>
    <property type="molecule type" value="Genomic_DNA"/>
</dbReference>
<evidence type="ECO:0000259" key="5">
    <source>
        <dbReference type="Pfam" id="PF00151"/>
    </source>
</evidence>
<evidence type="ECO:0000313" key="6">
    <source>
        <dbReference type="EMBL" id="CAD7263555.1"/>
    </source>
</evidence>
<sequence length="202" mass="21611">MKWWIIAAIAEDYSDYLGSGSAANVMMVDWSRGSSDINYVVVKGYVLGVGERVGEMVDFLVTQGLSLSDVHLVRHSLGAHVAGVAGNRIKSGKVGRITGALATIDYHEASKCIVHSESQVKWGTIKKPFGLSVPLRLDAPEVLMNLRSVTLVLFCCCEQGLDPAAPLFGSESLDDRLDSSDASFVEVIHTCGGLLGWAGLTL</sequence>
<evidence type="ECO:0000256" key="2">
    <source>
        <dbReference type="ARBA" id="ARBA00010701"/>
    </source>
</evidence>
<feature type="domain" description="Lipase" evidence="5">
    <location>
        <begin position="21"/>
        <end position="101"/>
    </location>
</feature>
<accession>A0A7R9B0C8</accession>
<dbReference type="InterPro" id="IPR013818">
    <property type="entry name" value="Lipase"/>
</dbReference>
<dbReference type="AlphaFoldDB" id="A0A7R9B0C8"/>
<dbReference type="PANTHER" id="PTHR11610">
    <property type="entry name" value="LIPASE"/>
    <property type="match status" value="1"/>
</dbReference>
<dbReference type="InterPro" id="IPR000734">
    <property type="entry name" value="TAG_lipase"/>
</dbReference>
<dbReference type="GO" id="GO:0016298">
    <property type="term" value="F:lipase activity"/>
    <property type="evidence" value="ECO:0007669"/>
    <property type="project" value="InterPro"/>
</dbReference>
<dbReference type="Pfam" id="PF00151">
    <property type="entry name" value="Lipase"/>
    <property type="match status" value="2"/>
</dbReference>
<dbReference type="PANTHER" id="PTHR11610:SF173">
    <property type="entry name" value="LIPASE DOMAIN-CONTAINING PROTEIN-RELATED"/>
    <property type="match status" value="1"/>
</dbReference>
<protein>
    <recommendedName>
        <fullName evidence="5">Lipase domain-containing protein</fullName>
    </recommendedName>
</protein>
<dbReference type="GO" id="GO:0016042">
    <property type="term" value="P:lipid catabolic process"/>
    <property type="evidence" value="ECO:0007669"/>
    <property type="project" value="TreeGrafter"/>
</dbReference>
<dbReference type="Gene3D" id="3.40.50.1820">
    <property type="entry name" value="alpha/beta hydrolase"/>
    <property type="match status" value="1"/>
</dbReference>
<evidence type="ECO:0000256" key="4">
    <source>
        <dbReference type="RuleBase" id="RU004262"/>
    </source>
</evidence>
<comment type="similarity">
    <text evidence="2 4">Belongs to the AB hydrolase superfamily. Lipase family.</text>
</comment>
<dbReference type="PRINTS" id="PR00821">
    <property type="entry name" value="TAGLIPASE"/>
</dbReference>
<reference evidence="6" key="1">
    <citation type="submission" date="2020-11" db="EMBL/GenBank/DDBJ databases">
        <authorList>
            <person name="Tran Van P."/>
        </authorList>
    </citation>
    <scope>NUCLEOTIDE SEQUENCE</scope>
</reference>
<evidence type="ECO:0000256" key="1">
    <source>
        <dbReference type="ARBA" id="ARBA00004613"/>
    </source>
</evidence>
<name>A0A7R9B0C8_TIMSH</name>